<accession>A0A502FHY0</accession>
<dbReference type="Pfam" id="PF04480">
    <property type="entry name" value="DUF559"/>
    <property type="match status" value="1"/>
</dbReference>
<dbReference type="RefSeq" id="WP_140851998.1">
    <property type="nucleotide sequence ID" value="NZ_RCZC01000008.1"/>
</dbReference>
<dbReference type="InterPro" id="IPR007569">
    <property type="entry name" value="DUF559"/>
</dbReference>
<protein>
    <submittedName>
        <fullName evidence="3">Endonuclease domain-containing protein</fullName>
    </submittedName>
</protein>
<keyword evidence="4" id="KW-1185">Reference proteome</keyword>
<dbReference type="EMBL" id="RCZC01000008">
    <property type="protein sequence ID" value="TPG49055.1"/>
    <property type="molecule type" value="Genomic_DNA"/>
</dbReference>
<evidence type="ECO:0000259" key="2">
    <source>
        <dbReference type="Pfam" id="PF04480"/>
    </source>
</evidence>
<dbReference type="PANTHER" id="PTHR38590">
    <property type="entry name" value="BLL0828 PROTEIN"/>
    <property type="match status" value="1"/>
</dbReference>
<organism evidence="3 4">
    <name type="scientific">Sphingomonas glacialis</name>
    <dbReference type="NCBI Taxonomy" id="658225"/>
    <lineage>
        <taxon>Bacteria</taxon>
        <taxon>Pseudomonadati</taxon>
        <taxon>Pseudomonadota</taxon>
        <taxon>Alphaproteobacteria</taxon>
        <taxon>Sphingomonadales</taxon>
        <taxon>Sphingomonadaceae</taxon>
        <taxon>Sphingomonas</taxon>
    </lineage>
</organism>
<evidence type="ECO:0000256" key="1">
    <source>
        <dbReference type="SAM" id="MobiDB-lite"/>
    </source>
</evidence>
<sequence length="140" mass="15767">MTRSRYTVGDGSIERARELRRNATAAETRLWAVLRGSALDGHKFRRQQRLGPFYADFVCQAARLVVEIDGETHMGNEERDARRTAFLEREGYRVLRFCNADVMENVEGVTQVIRSAFGPSPSHPAMPGGPLPLPHGERRS</sequence>
<evidence type="ECO:0000313" key="4">
    <source>
        <dbReference type="Proteomes" id="UP000319931"/>
    </source>
</evidence>
<name>A0A502FHY0_9SPHN</name>
<feature type="domain" description="DUF559" evidence="2">
    <location>
        <begin position="14"/>
        <end position="114"/>
    </location>
</feature>
<keyword evidence="3" id="KW-0540">Nuclease</keyword>
<dbReference type="CDD" id="cd01038">
    <property type="entry name" value="Endonuclease_DUF559"/>
    <property type="match status" value="1"/>
</dbReference>
<dbReference type="AlphaFoldDB" id="A0A502FHY0"/>
<keyword evidence="3" id="KW-0378">Hydrolase</keyword>
<dbReference type="InterPro" id="IPR047216">
    <property type="entry name" value="Endonuclease_DUF559_bact"/>
</dbReference>
<gene>
    <name evidence="3" type="ORF">EAH76_19730</name>
</gene>
<dbReference type="SUPFAM" id="SSF52980">
    <property type="entry name" value="Restriction endonuclease-like"/>
    <property type="match status" value="1"/>
</dbReference>
<dbReference type="OrthoDB" id="9798754at2"/>
<feature type="compositionally biased region" description="Pro residues" evidence="1">
    <location>
        <begin position="121"/>
        <end position="133"/>
    </location>
</feature>
<dbReference type="GO" id="GO:0004519">
    <property type="term" value="F:endonuclease activity"/>
    <property type="evidence" value="ECO:0007669"/>
    <property type="project" value="UniProtKB-KW"/>
</dbReference>
<comment type="caution">
    <text evidence="3">The sequence shown here is derived from an EMBL/GenBank/DDBJ whole genome shotgun (WGS) entry which is preliminary data.</text>
</comment>
<dbReference type="PANTHER" id="PTHR38590:SF1">
    <property type="entry name" value="BLL0828 PROTEIN"/>
    <property type="match status" value="1"/>
</dbReference>
<keyword evidence="3" id="KW-0255">Endonuclease</keyword>
<evidence type="ECO:0000313" key="3">
    <source>
        <dbReference type="EMBL" id="TPG49055.1"/>
    </source>
</evidence>
<proteinExistence type="predicted"/>
<dbReference type="InterPro" id="IPR011335">
    <property type="entry name" value="Restrct_endonuc-II-like"/>
</dbReference>
<feature type="region of interest" description="Disordered" evidence="1">
    <location>
        <begin position="117"/>
        <end position="140"/>
    </location>
</feature>
<dbReference type="Gene3D" id="3.40.960.10">
    <property type="entry name" value="VSR Endonuclease"/>
    <property type="match status" value="1"/>
</dbReference>
<reference evidence="3 4" key="1">
    <citation type="journal article" date="2019" name="Environ. Microbiol.">
        <title>Species interactions and distinct microbial communities in high Arctic permafrost affected cryosols are associated with the CH4 and CO2 gas fluxes.</title>
        <authorList>
            <person name="Altshuler I."/>
            <person name="Hamel J."/>
            <person name="Turney S."/>
            <person name="Magnuson E."/>
            <person name="Levesque R."/>
            <person name="Greer C."/>
            <person name="Whyte L.G."/>
        </authorList>
    </citation>
    <scope>NUCLEOTIDE SEQUENCE [LARGE SCALE GENOMIC DNA]</scope>
    <source>
        <strain evidence="3 4">E6.1</strain>
    </source>
</reference>
<dbReference type="Proteomes" id="UP000319931">
    <property type="component" value="Unassembled WGS sequence"/>
</dbReference>